<comment type="subcellular location">
    <subcellularLocation>
        <location evidence="1">Cell membrane</location>
        <topology evidence="1">Multi-pass membrane protein</topology>
    </subcellularLocation>
</comment>
<dbReference type="EMBL" id="RFDI01002799">
    <property type="protein sequence ID" value="RSR08894.1"/>
    <property type="molecule type" value="Genomic_DNA"/>
</dbReference>
<evidence type="ECO:0000256" key="3">
    <source>
        <dbReference type="ARBA" id="ARBA00022475"/>
    </source>
</evidence>
<keyword evidence="4 8" id="KW-0812">Transmembrane</keyword>
<dbReference type="PANTHER" id="PTHR32024">
    <property type="entry name" value="TRK SYSTEM POTASSIUM UPTAKE PROTEIN TRKG-RELATED"/>
    <property type="match status" value="1"/>
</dbReference>
<evidence type="ECO:0000256" key="7">
    <source>
        <dbReference type="ARBA" id="ARBA00023136"/>
    </source>
</evidence>
<evidence type="ECO:0000313" key="10">
    <source>
        <dbReference type="Proteomes" id="UP000280073"/>
    </source>
</evidence>
<dbReference type="GO" id="GO:0030001">
    <property type="term" value="P:metal ion transport"/>
    <property type="evidence" value="ECO:0007669"/>
    <property type="project" value="UniProtKB-ARBA"/>
</dbReference>
<dbReference type="Pfam" id="PF02386">
    <property type="entry name" value="TrkH"/>
    <property type="match status" value="1"/>
</dbReference>
<feature type="non-terminal residue" evidence="9">
    <location>
        <position position="114"/>
    </location>
</feature>
<feature type="non-terminal residue" evidence="9">
    <location>
        <position position="1"/>
    </location>
</feature>
<feature type="transmembrane region" description="Helical" evidence="8">
    <location>
        <begin position="6"/>
        <end position="26"/>
    </location>
</feature>
<evidence type="ECO:0000256" key="4">
    <source>
        <dbReference type="ARBA" id="ARBA00022692"/>
    </source>
</evidence>
<keyword evidence="5 8" id="KW-1133">Transmembrane helix</keyword>
<evidence type="ECO:0000256" key="2">
    <source>
        <dbReference type="ARBA" id="ARBA00022448"/>
    </source>
</evidence>
<keyword evidence="6" id="KW-0406">Ion transport</keyword>
<keyword evidence="3" id="KW-1003">Cell membrane</keyword>
<evidence type="ECO:0000313" key="9">
    <source>
        <dbReference type="EMBL" id="RSR08894.1"/>
    </source>
</evidence>
<evidence type="ECO:0000256" key="8">
    <source>
        <dbReference type="SAM" id="Phobius"/>
    </source>
</evidence>
<dbReference type="GO" id="GO:0008324">
    <property type="term" value="F:monoatomic cation transmembrane transporter activity"/>
    <property type="evidence" value="ECO:0007669"/>
    <property type="project" value="InterPro"/>
</dbReference>
<dbReference type="GO" id="GO:0005886">
    <property type="term" value="C:plasma membrane"/>
    <property type="evidence" value="ECO:0007669"/>
    <property type="project" value="UniProtKB-SubCell"/>
</dbReference>
<accession>A0A429LZD2</accession>
<feature type="transmembrane region" description="Helical" evidence="8">
    <location>
        <begin position="47"/>
        <end position="68"/>
    </location>
</feature>
<dbReference type="AlphaFoldDB" id="A0A429LZD2"/>
<sequence>GGSLSTAGGIKVGTFVILVLSVLSFLRRTDEIRVFNHSVSHETTYKALAVTAITSILIFIGFFILLLLEPKADFMNLLFEVVSAACTVGLSRGITPDLHNGSLFILSLLMFAGR</sequence>
<dbReference type="PANTHER" id="PTHR32024:SF1">
    <property type="entry name" value="KTR SYSTEM POTASSIUM UPTAKE PROTEIN B"/>
    <property type="match status" value="1"/>
</dbReference>
<name>A0A429LZD2_ACIBA</name>
<keyword evidence="7 8" id="KW-0472">Membrane</keyword>
<evidence type="ECO:0000256" key="1">
    <source>
        <dbReference type="ARBA" id="ARBA00004651"/>
    </source>
</evidence>
<comment type="caution">
    <text evidence="9">The sequence shown here is derived from an EMBL/GenBank/DDBJ whole genome shotgun (WGS) entry which is preliminary data.</text>
</comment>
<reference evidence="9 10" key="1">
    <citation type="submission" date="2018-10" db="EMBL/GenBank/DDBJ databases">
        <title>GWAS and RNA-Seq identify cryptic mechanisms of antimicrobial resistance in Acinetobacter baumannii.</title>
        <authorList>
            <person name="Sahl J.W."/>
        </authorList>
    </citation>
    <scope>NUCLEOTIDE SEQUENCE [LARGE SCALE GENOMIC DNA]</scope>
    <source>
        <strain evidence="9 10">TG28175</strain>
    </source>
</reference>
<proteinExistence type="predicted"/>
<organism evidence="9 10">
    <name type="scientific">Acinetobacter baumannii</name>
    <dbReference type="NCBI Taxonomy" id="470"/>
    <lineage>
        <taxon>Bacteria</taxon>
        <taxon>Pseudomonadati</taxon>
        <taxon>Pseudomonadota</taxon>
        <taxon>Gammaproteobacteria</taxon>
        <taxon>Moraxellales</taxon>
        <taxon>Moraxellaceae</taxon>
        <taxon>Acinetobacter</taxon>
        <taxon>Acinetobacter calcoaceticus/baumannii complex</taxon>
    </lineage>
</organism>
<protein>
    <submittedName>
        <fullName evidence="9">Potassium transporter TrkH</fullName>
    </submittedName>
</protein>
<dbReference type="InterPro" id="IPR003445">
    <property type="entry name" value="Cat_transpt"/>
</dbReference>
<gene>
    <name evidence="9" type="ORF">EA686_30135</name>
</gene>
<dbReference type="Proteomes" id="UP000280073">
    <property type="component" value="Unassembled WGS sequence"/>
</dbReference>
<evidence type="ECO:0000256" key="6">
    <source>
        <dbReference type="ARBA" id="ARBA00023065"/>
    </source>
</evidence>
<keyword evidence="2" id="KW-0813">Transport</keyword>
<evidence type="ECO:0000256" key="5">
    <source>
        <dbReference type="ARBA" id="ARBA00022989"/>
    </source>
</evidence>